<accession>A0A218WYJ2</accession>
<name>A0A218WYJ2_PUNGR</name>
<sequence>MPQCTSLGNAYRGWMMSEVVSVQALNVNAPVFIVDMTRGGRGHLRVEPLPYQSIREEAREEFSERREPVHHSSPETGVSLHAQPSYGRLEEPGPMRTGPEPNAVNEGPEPDAGPEPDVGPKPNAVNARPCTLLFSCNSRLCARMFASDRRVMNSNPGFGRRFSCRKPVVQNGVLTLLPRDLWLCARVLVPGFPIVNSVLSFGRKSSVGAGGPKWGADSLPLFGCVLD</sequence>
<evidence type="ECO:0000313" key="3">
    <source>
        <dbReference type="Proteomes" id="UP000197138"/>
    </source>
</evidence>
<feature type="compositionally biased region" description="Basic and acidic residues" evidence="1">
    <location>
        <begin position="57"/>
        <end position="73"/>
    </location>
</feature>
<feature type="region of interest" description="Disordered" evidence="1">
    <location>
        <begin position="57"/>
        <end position="123"/>
    </location>
</feature>
<reference evidence="3" key="1">
    <citation type="journal article" date="2017" name="Plant J.">
        <title>The pomegranate (Punica granatum L.) genome and the genomics of punicalagin biosynthesis.</title>
        <authorList>
            <person name="Qin G."/>
            <person name="Xu C."/>
            <person name="Ming R."/>
            <person name="Tang H."/>
            <person name="Guyot R."/>
            <person name="Kramer E.M."/>
            <person name="Hu Y."/>
            <person name="Yi X."/>
            <person name="Qi Y."/>
            <person name="Xu X."/>
            <person name="Gao Z."/>
            <person name="Pan H."/>
            <person name="Jian J."/>
            <person name="Tian Y."/>
            <person name="Yue Z."/>
            <person name="Xu Y."/>
        </authorList>
    </citation>
    <scope>NUCLEOTIDE SEQUENCE [LARGE SCALE GENOMIC DNA]</scope>
    <source>
        <strain evidence="3">cv. Dabenzi</strain>
    </source>
</reference>
<protein>
    <submittedName>
        <fullName evidence="2">Uncharacterized protein</fullName>
    </submittedName>
</protein>
<dbReference type="AlphaFoldDB" id="A0A218WYJ2"/>
<evidence type="ECO:0000256" key="1">
    <source>
        <dbReference type="SAM" id="MobiDB-lite"/>
    </source>
</evidence>
<dbReference type="Proteomes" id="UP000197138">
    <property type="component" value="Unassembled WGS sequence"/>
</dbReference>
<dbReference type="EMBL" id="MTKT01002513">
    <property type="protein sequence ID" value="OWM77794.1"/>
    <property type="molecule type" value="Genomic_DNA"/>
</dbReference>
<gene>
    <name evidence="2" type="ORF">CDL15_Pgr011155</name>
</gene>
<organism evidence="2 3">
    <name type="scientific">Punica granatum</name>
    <name type="common">Pomegranate</name>
    <dbReference type="NCBI Taxonomy" id="22663"/>
    <lineage>
        <taxon>Eukaryota</taxon>
        <taxon>Viridiplantae</taxon>
        <taxon>Streptophyta</taxon>
        <taxon>Embryophyta</taxon>
        <taxon>Tracheophyta</taxon>
        <taxon>Spermatophyta</taxon>
        <taxon>Magnoliopsida</taxon>
        <taxon>eudicotyledons</taxon>
        <taxon>Gunneridae</taxon>
        <taxon>Pentapetalae</taxon>
        <taxon>rosids</taxon>
        <taxon>malvids</taxon>
        <taxon>Myrtales</taxon>
        <taxon>Lythraceae</taxon>
        <taxon>Punica</taxon>
    </lineage>
</organism>
<evidence type="ECO:0000313" key="2">
    <source>
        <dbReference type="EMBL" id="OWM77794.1"/>
    </source>
</evidence>
<comment type="caution">
    <text evidence="2">The sequence shown here is derived from an EMBL/GenBank/DDBJ whole genome shotgun (WGS) entry which is preliminary data.</text>
</comment>
<proteinExistence type="predicted"/>